<proteinExistence type="predicted"/>
<dbReference type="STRING" id="114686.BM536_014840"/>
<dbReference type="AlphaFoldDB" id="A0A1V6MUL3"/>
<reference evidence="3 4" key="2">
    <citation type="submission" date="2017-02" db="EMBL/GenBank/DDBJ databases">
        <title>Draft genome sequence of Streptomyces phaeoluteigriseus type strain DSM41896.</title>
        <authorList>
            <person name="Salih T.S."/>
            <person name="Algora Gallardo L."/>
            <person name="Melo Santos T."/>
            <person name="Filgueira Martinez S."/>
            <person name="Herron P.R."/>
        </authorList>
    </citation>
    <scope>NUCLEOTIDE SEQUENCE [LARGE SCALE GENOMIC DNA]</scope>
    <source>
        <strain evidence="3 4">DSM 41896</strain>
    </source>
</reference>
<evidence type="ECO:0000259" key="2">
    <source>
        <dbReference type="Pfam" id="PF16976"/>
    </source>
</evidence>
<organism evidence="3 4">
    <name type="scientific">Streptomyces phaeoluteigriseus</name>
    <dbReference type="NCBI Taxonomy" id="114686"/>
    <lineage>
        <taxon>Bacteria</taxon>
        <taxon>Bacillati</taxon>
        <taxon>Actinomycetota</taxon>
        <taxon>Actinomycetes</taxon>
        <taxon>Kitasatosporales</taxon>
        <taxon>Streptomycetaceae</taxon>
        <taxon>Streptomyces</taxon>
        <taxon>Streptomyces aurantiacus group</taxon>
    </lineage>
</organism>
<name>A0A1V6MUL3_9ACTN</name>
<dbReference type="RefSeq" id="WP_094103129.1">
    <property type="nucleotide sequence ID" value="NZ_MPOH02000011.1"/>
</dbReference>
<gene>
    <name evidence="3" type="ORF">BM536_014840</name>
</gene>
<comment type="caution">
    <text evidence="3">The sequence shown here is derived from an EMBL/GenBank/DDBJ whole genome shotgun (WGS) entry which is preliminary data.</text>
</comment>
<dbReference type="Pfam" id="PF16976">
    <property type="entry name" value="RcpC"/>
    <property type="match status" value="1"/>
</dbReference>
<dbReference type="Proteomes" id="UP000184286">
    <property type="component" value="Unassembled WGS sequence"/>
</dbReference>
<evidence type="ECO:0000313" key="4">
    <source>
        <dbReference type="Proteomes" id="UP000184286"/>
    </source>
</evidence>
<feature type="domain" description="Flp pilus assembly protein RcpC/CpaB" evidence="2">
    <location>
        <begin position="108"/>
        <end position="215"/>
    </location>
</feature>
<reference evidence="4" key="1">
    <citation type="submission" date="2016-11" db="EMBL/GenBank/DDBJ databases">
        <authorList>
            <person name="Schniete J.K."/>
            <person name="Salih T."/>
            <person name="Algora Gallardo L."/>
            <person name="Martinez Fernandez S."/>
            <person name="Herron P.R."/>
        </authorList>
    </citation>
    <scope>NUCLEOTIDE SEQUENCE [LARGE SCALE GENOMIC DNA]</scope>
    <source>
        <strain evidence="4">DSM 41896</strain>
    </source>
</reference>
<evidence type="ECO:0000256" key="1">
    <source>
        <dbReference type="SAM" id="MobiDB-lite"/>
    </source>
</evidence>
<dbReference type="OrthoDB" id="4808509at2"/>
<accession>A0A1V6MUL3</accession>
<evidence type="ECO:0000313" key="3">
    <source>
        <dbReference type="EMBL" id="OQD56138.1"/>
    </source>
</evidence>
<feature type="region of interest" description="Disordered" evidence="1">
    <location>
        <begin position="73"/>
        <end position="108"/>
    </location>
</feature>
<protein>
    <recommendedName>
        <fullName evidence="2">Flp pilus assembly protein RcpC/CpaB domain-containing protein</fullName>
    </recommendedName>
</protein>
<sequence>MSFRPSSPLAPAFPALLSLPVSPPLPVPPSCEVPQFAPVRVRGGPRLLHRLVRNRRRALAVGLALTAAALVAAGPRDGDPPRGQPGEGPHARARSSARAPADGPRTAGRVRAAVRITDAATVRLLRPGDRVDVIAVAPAERAAGPDGAAQVVARGALVTKVPETAAGPVGVGEEGEEGTAWGDVDSGDGGALVVLSVPRSTATRLAGASATARLAVTQW</sequence>
<dbReference type="EMBL" id="MPOH02000011">
    <property type="protein sequence ID" value="OQD56138.1"/>
    <property type="molecule type" value="Genomic_DNA"/>
</dbReference>
<dbReference type="InterPro" id="IPR031571">
    <property type="entry name" value="RcpC_dom"/>
</dbReference>